<proteinExistence type="predicted"/>
<gene>
    <name evidence="1" type="ORF">HU200_017326</name>
</gene>
<dbReference type="OrthoDB" id="1101370at2759"/>
<dbReference type="Proteomes" id="UP000636709">
    <property type="component" value="Unassembled WGS sequence"/>
</dbReference>
<organism evidence="1 2">
    <name type="scientific">Digitaria exilis</name>
    <dbReference type="NCBI Taxonomy" id="1010633"/>
    <lineage>
        <taxon>Eukaryota</taxon>
        <taxon>Viridiplantae</taxon>
        <taxon>Streptophyta</taxon>
        <taxon>Embryophyta</taxon>
        <taxon>Tracheophyta</taxon>
        <taxon>Spermatophyta</taxon>
        <taxon>Magnoliopsida</taxon>
        <taxon>Liliopsida</taxon>
        <taxon>Poales</taxon>
        <taxon>Poaceae</taxon>
        <taxon>PACMAD clade</taxon>
        <taxon>Panicoideae</taxon>
        <taxon>Panicodae</taxon>
        <taxon>Paniceae</taxon>
        <taxon>Anthephorinae</taxon>
        <taxon>Digitaria</taxon>
    </lineage>
</organism>
<dbReference type="PANTHER" id="PTHR34046">
    <property type="entry name" value="OS06G0218800 PROTEIN"/>
    <property type="match status" value="1"/>
</dbReference>
<evidence type="ECO:0000313" key="1">
    <source>
        <dbReference type="EMBL" id="KAF8729867.1"/>
    </source>
</evidence>
<accession>A0A835KG04</accession>
<dbReference type="EMBL" id="JACEFO010001622">
    <property type="protein sequence ID" value="KAF8729867.1"/>
    <property type="molecule type" value="Genomic_DNA"/>
</dbReference>
<comment type="caution">
    <text evidence="1">The sequence shown here is derived from an EMBL/GenBank/DDBJ whole genome shotgun (WGS) entry which is preliminary data.</text>
</comment>
<sequence>MGNKKARSGKAEVARCRRHPRHHRQQGAGVCACCLRERLSGLSLSESLPSVVRGGGGGEEVDACRYGEEEVASSCSGASTGYSTDCSSSAGSSECGSPGEEEPAFHDEVRRAARVSLLMRHERVVGDADAVAVFLAARREQRRKATTSFWAKLLHATRGGGGGRKEEACSMAAARGKAIEERGAAANKWVLF</sequence>
<dbReference type="AlphaFoldDB" id="A0A835KG04"/>
<evidence type="ECO:0000313" key="2">
    <source>
        <dbReference type="Proteomes" id="UP000636709"/>
    </source>
</evidence>
<dbReference type="PANTHER" id="PTHR34046:SF13">
    <property type="entry name" value="OS02G0758200 PROTEIN"/>
    <property type="match status" value="1"/>
</dbReference>
<keyword evidence="2" id="KW-1185">Reference proteome</keyword>
<name>A0A835KG04_9POAL</name>
<reference evidence="1" key="1">
    <citation type="submission" date="2020-07" db="EMBL/GenBank/DDBJ databases">
        <title>Genome sequence and genetic diversity analysis of an under-domesticated orphan crop, white fonio (Digitaria exilis).</title>
        <authorList>
            <person name="Bennetzen J.L."/>
            <person name="Chen S."/>
            <person name="Ma X."/>
            <person name="Wang X."/>
            <person name="Yssel A.E.J."/>
            <person name="Chaluvadi S.R."/>
            <person name="Johnson M."/>
            <person name="Gangashetty P."/>
            <person name="Hamidou F."/>
            <person name="Sanogo M.D."/>
            <person name="Zwaenepoel A."/>
            <person name="Wallace J."/>
            <person name="Van De Peer Y."/>
            <person name="Van Deynze A."/>
        </authorList>
    </citation>
    <scope>NUCLEOTIDE SEQUENCE</scope>
    <source>
        <tissue evidence="1">Leaves</tissue>
    </source>
</reference>
<protein>
    <submittedName>
        <fullName evidence="1">Uncharacterized protein</fullName>
    </submittedName>
</protein>